<evidence type="ECO:0000256" key="1">
    <source>
        <dbReference type="SAM" id="SignalP"/>
    </source>
</evidence>
<protein>
    <submittedName>
        <fullName evidence="2">Gliding motility-associated C-terminal domain-containing protein</fullName>
    </submittedName>
</protein>
<feature type="chain" id="PRO_5013337205" evidence="1">
    <location>
        <begin position="28"/>
        <end position="877"/>
    </location>
</feature>
<dbReference type="OrthoDB" id="1236981at2"/>
<dbReference type="AlphaFoldDB" id="A0A1M7M271"/>
<proteinExistence type="predicted"/>
<sequence>MVEKYSNFLKLSLLFVFLFSVSATTYAQCAGEDNEVTICNVSDTSNQTFNLFNYLNGSPVSGGEWTDDDEAGGLDVVTGILNAQLIRQSGVYHYTYKVEGLPLCPDNTATITLTIGGFSGITSPNVSVCSAVETFNLFSAFNGVGMGPHSNGQWHNDTTNRDVGAVINVEKIQGTFQFTYTMPAIGTCPAMSSTAVITIFRSPEPGEPENLILCGTDGLAGYTNYDLNNLITGEDTDGVWVDLSSTGELTSSTDHFVDLQKIFNAKGQGIYSFSYRVASTNPICSDRQSTVRIILERKLDFSGAQVYIDPPYLCEKDISTASYSVKITKGPAAIPNTTYFVTYHVSGPNAATETITANFINGVLIFPIRSSYFQQVGDFTVDILNIAAENSFQACANIINDLFGKLTIYPIPDLTGAKIVQAVTCQGTDATVQISDAAKVADGIYQITYNLSGANTVSGQSARVTFSGGVANDFIIPGILNAKSGTSEIQITSIALVVTPCENAANLKGNLLINPLPNVSGVRIQINDVCFGSPVTASVSGLGSLTNVKLSYVLSGSNIATLQTIDLSPTAGNANFVIPADLLLNLGSTTATVTNLTNNSTNCGVNISGVSDSFLLNPIPVAPTAIDQSFCKSDRATIASLEPKGAQYKWYISATETTPLAETYLLKEESYWVRQTILNCPSDPTMITVTLKDTPAPELNQDGQNFCGTDLPTIADLSNNTNIPSSIVWYDAPDNGNILPSTTLLRENITYYGFDFDTTTGCLSSESLSVIPDLTDCNTVPDTFFVPDGFSPNGDGINDTFVIPDIDFLYPDYTLEIFNRYGNGMYRSYKNKPGWDGINYETQGLSHGVAPNGVYFYILNFNKGNKPPQQGRLYLNR</sequence>
<keyword evidence="3" id="KW-1185">Reference proteome</keyword>
<dbReference type="Pfam" id="PF13585">
    <property type="entry name" value="CHU_C"/>
    <property type="match status" value="1"/>
</dbReference>
<feature type="signal peptide" evidence="1">
    <location>
        <begin position="1"/>
        <end position="27"/>
    </location>
</feature>
<dbReference type="NCBIfam" id="TIGR04131">
    <property type="entry name" value="Bac_Flav_CTERM"/>
    <property type="match status" value="1"/>
</dbReference>
<evidence type="ECO:0000313" key="3">
    <source>
        <dbReference type="Proteomes" id="UP000184121"/>
    </source>
</evidence>
<dbReference type="InterPro" id="IPR026341">
    <property type="entry name" value="T9SS_type_B"/>
</dbReference>
<reference evidence="3" key="1">
    <citation type="submission" date="2016-11" db="EMBL/GenBank/DDBJ databases">
        <authorList>
            <person name="Varghese N."/>
            <person name="Submissions S."/>
        </authorList>
    </citation>
    <scope>NUCLEOTIDE SEQUENCE [LARGE SCALE GENOMIC DNA]</scope>
    <source>
        <strain evidence="3">DSM 1811</strain>
    </source>
</reference>
<dbReference type="RefSeq" id="WP_072975697.1">
    <property type="nucleotide sequence ID" value="NZ_FRBY01000007.1"/>
</dbReference>
<dbReference type="EMBL" id="FRBY01000007">
    <property type="protein sequence ID" value="SHM84614.1"/>
    <property type="molecule type" value="Genomic_DNA"/>
</dbReference>
<organism evidence="2 3">
    <name type="scientific">Flavobacterium saccharophilum</name>
    <dbReference type="NCBI Taxonomy" id="29534"/>
    <lineage>
        <taxon>Bacteria</taxon>
        <taxon>Pseudomonadati</taxon>
        <taxon>Bacteroidota</taxon>
        <taxon>Flavobacteriia</taxon>
        <taxon>Flavobacteriales</taxon>
        <taxon>Flavobacteriaceae</taxon>
        <taxon>Flavobacterium</taxon>
    </lineage>
</organism>
<dbReference type="Proteomes" id="UP000184121">
    <property type="component" value="Unassembled WGS sequence"/>
</dbReference>
<name>A0A1M7M271_9FLAO</name>
<dbReference type="STRING" id="29534.SAMN05444366_4306"/>
<accession>A0A1M7M271</accession>
<keyword evidence="1" id="KW-0732">Signal</keyword>
<gene>
    <name evidence="2" type="ORF">SAMN05444366_4306</name>
</gene>
<evidence type="ECO:0000313" key="2">
    <source>
        <dbReference type="EMBL" id="SHM84614.1"/>
    </source>
</evidence>